<protein>
    <submittedName>
        <fullName evidence="3">Uncharacterized protein</fullName>
    </submittedName>
</protein>
<sequence>MKFKRNFTLLFAVSVVLLMLSGIAAANPTVIDIQTNGGACTINGDGEYLIQGSGSLTHNVIYVTGGNPTITLKNVNIQNPELSAISLFGNANVTLILEGENTLKGGTDAANSLSDQRDRNGKAGIEVPDGCNLTVKGGGKLTVTGGDGMANSGDSNTKGGGGAGIGGNGGKAGDITKSVDDRNGGNGGNSGKITILSGTIIATGGKGSNGLYQTNPIGGGAGIGGGGAGDGGDGKFGGNLYWRGGNGGNGGHSDTITIKGGIITATGNNGAAGIGGGAGADGGAAYDTGKSNGNGGNGGNASEVVIEDGIVEASGGSYGVGIGGGKAGSGRDTNTAVDGGNGGVGGSNLNTLITGGNITAIGIIGIGGGSGGIGGFNDYTLAGSNKDYRGGFGGSGGNNNLSIHNGSVIVLSSSAGFGGGSGGDGGNGGSSWGGARGGHAGNGGNGGNNHVELIDGNIELNSVVGIAGGNGANGGIGGTASGGIFAAKGGDGGFGGSGGFNQLNIANVTLLINSSNADIKGGDGGNGGNAGNGKGSNPNPSAGGSGGNGGSNTVTISGQTADVITQGKGVVNSTGGGYGLGYKSTANSASNGKAGSAGSGTVKITSGSLLMNRTGDASFTNGVSKVYPITFDTVEIINDDVFHISDTVVTVSDSSYKAQTRDRTDYDLNTVFSGKDANGWVTIWLPQGSSSLTFNAPESYGYDSVLVSRSVSDNYENGYVQANQQIVMANLIEITFDPNGGTFSDETIGFVDGVCVVRGPVTSGDLVPVPDLDPEWSGLTFAGWFKETDADHIVSNEWDDKSTFEDMASGNVRKLYAGYGCAVETVLENAASDNEAEFVMYGSSYKANITADEGHTLGTVTVTMGGEALAGAVSDNAILISSVTGDIKITGAASAVSYTLTVNVDSDSYDFDVLYGTLIDQNLVEAFLAEEDCTFTGHSIDWENAEGLGESMSAAGHTVTLELVPLNFELTVSVDGADVFTDSQVPYDTVVDLVYVQDALSDYTPETGHEINWDSISGLGTMKESGLSVTLELVPLNFELTVSVDGVDVFTDSQVPYGTVVDSDYVQDALSSIDYTPESGYGIDWENISGTGTMDENGIFVTLDLFVSNSVVFDANGGSFPDSDTKSVPAGLGDFLSKPDFDDLIVPEGKRLAGWSEDEFSILANFDFAETPVTEDLVLYAVWEDVPVVVEIVFNANGGNFSGDVTEGEILNDDAVYTFKILYGSAIPDPEGLVTLTPVGGAELIGWVTDKGIKWEFGADGYTIEDGIYKLELTAAWSTASNFVKFDINAEDGYFIAEQINEKLNVFEVEVPAGNAVNEPQEYPPENELDPVGYVSPRNYELSGWFLQGQEEAWNFGEIVAEDMTLCAAWKSKNTNPDGPGTGKAIISDDTPDDT</sequence>
<dbReference type="RefSeq" id="WP_318785026.1">
    <property type="nucleotide sequence ID" value="NZ_JAWDKC010000005.1"/>
</dbReference>
<evidence type="ECO:0000256" key="1">
    <source>
        <dbReference type="ARBA" id="ARBA00004196"/>
    </source>
</evidence>
<feature type="region of interest" description="Disordered" evidence="2">
    <location>
        <begin position="146"/>
        <end position="190"/>
    </location>
</feature>
<evidence type="ECO:0000313" key="3">
    <source>
        <dbReference type="EMBL" id="MDV0444628.1"/>
    </source>
</evidence>
<feature type="region of interest" description="Disordered" evidence="2">
    <location>
        <begin position="523"/>
        <end position="555"/>
    </location>
</feature>
<accession>A0ABU3VMJ3</accession>
<dbReference type="InterPro" id="IPR013378">
    <property type="entry name" value="InlB-like_B-rpt"/>
</dbReference>
<dbReference type="Pfam" id="PF09479">
    <property type="entry name" value="Flg_new"/>
    <property type="match status" value="2"/>
</dbReference>
<gene>
    <name evidence="3" type="ORF">MmiAt1_01600</name>
</gene>
<reference evidence="3 4" key="1">
    <citation type="submission" date="2023-06" db="EMBL/GenBank/DDBJ databases">
        <title>Genome sequence of Methanimicrococcus sp. At1.</title>
        <authorList>
            <person name="Protasov E."/>
            <person name="Platt K."/>
            <person name="Poehlein A."/>
            <person name="Daniel R."/>
            <person name="Brune A."/>
        </authorList>
    </citation>
    <scope>NUCLEOTIDE SEQUENCE [LARGE SCALE GENOMIC DNA]</scope>
    <source>
        <strain evidence="3 4">At1</strain>
    </source>
</reference>
<dbReference type="EMBL" id="JAWDKC010000005">
    <property type="protein sequence ID" value="MDV0444628.1"/>
    <property type="molecule type" value="Genomic_DNA"/>
</dbReference>
<feature type="region of interest" description="Disordered" evidence="2">
    <location>
        <begin position="107"/>
        <end position="126"/>
    </location>
</feature>
<keyword evidence="4" id="KW-1185">Reference proteome</keyword>
<comment type="caution">
    <text evidence="3">The sequence shown here is derived from an EMBL/GenBank/DDBJ whole genome shotgun (WGS) entry which is preliminary data.</text>
</comment>
<comment type="subcellular location">
    <subcellularLocation>
        <location evidence="1">Cell envelope</location>
    </subcellularLocation>
</comment>
<dbReference type="Gene3D" id="2.60.40.4270">
    <property type="entry name" value="Listeria-Bacteroides repeat domain"/>
    <property type="match status" value="2"/>
</dbReference>
<evidence type="ECO:0000313" key="4">
    <source>
        <dbReference type="Proteomes" id="UP001272052"/>
    </source>
</evidence>
<proteinExistence type="predicted"/>
<feature type="region of interest" description="Disordered" evidence="2">
    <location>
        <begin position="1372"/>
        <end position="1395"/>
    </location>
</feature>
<name>A0ABU3VMJ3_9EURY</name>
<organism evidence="3 4">
    <name type="scientific">Methanimicrococcus hacksteinii</name>
    <dbReference type="NCBI Taxonomy" id="3028293"/>
    <lineage>
        <taxon>Archaea</taxon>
        <taxon>Methanobacteriati</taxon>
        <taxon>Methanobacteriota</taxon>
        <taxon>Stenosarchaea group</taxon>
        <taxon>Methanomicrobia</taxon>
        <taxon>Methanosarcinales</taxon>
        <taxon>Methanosarcinaceae</taxon>
        <taxon>Methanimicrococcus</taxon>
    </lineage>
</organism>
<feature type="compositionally biased region" description="Gly residues" evidence="2">
    <location>
        <begin position="523"/>
        <end position="534"/>
    </location>
</feature>
<dbReference type="InterPro" id="IPR042229">
    <property type="entry name" value="Listeria/Bacterioides_rpt_sf"/>
</dbReference>
<evidence type="ECO:0000256" key="2">
    <source>
        <dbReference type="SAM" id="MobiDB-lite"/>
    </source>
</evidence>
<feature type="compositionally biased region" description="Gly residues" evidence="2">
    <location>
        <begin position="158"/>
        <end position="172"/>
    </location>
</feature>
<dbReference type="Proteomes" id="UP001272052">
    <property type="component" value="Unassembled WGS sequence"/>
</dbReference>